<organism evidence="1 2">
    <name type="scientific">Nitrospira japonica</name>
    <dbReference type="NCBI Taxonomy" id="1325564"/>
    <lineage>
        <taxon>Bacteria</taxon>
        <taxon>Pseudomonadati</taxon>
        <taxon>Nitrospirota</taxon>
        <taxon>Nitrospiria</taxon>
        <taxon>Nitrospirales</taxon>
        <taxon>Nitrospiraceae</taxon>
        <taxon>Nitrospira</taxon>
    </lineage>
</organism>
<proteinExistence type="predicted"/>
<protein>
    <submittedName>
        <fullName evidence="1">Uncharacterized protein</fullName>
    </submittedName>
</protein>
<reference evidence="1 2" key="1">
    <citation type="submission" date="2017-03" db="EMBL/GenBank/DDBJ databases">
        <authorList>
            <person name="Afonso C.L."/>
            <person name="Miller P.J."/>
            <person name="Scott M.A."/>
            <person name="Spackman E."/>
            <person name="Goraichik I."/>
            <person name="Dimitrov K.M."/>
            <person name="Suarez D.L."/>
            <person name="Swayne D.E."/>
        </authorList>
    </citation>
    <scope>NUCLEOTIDE SEQUENCE [LARGE SCALE GENOMIC DNA]</scope>
    <source>
        <strain evidence="1">Genome sequencing of Nitrospira japonica strain NJ11</strain>
    </source>
</reference>
<dbReference type="AlphaFoldDB" id="A0A1W1IAF6"/>
<dbReference type="Proteomes" id="UP000192042">
    <property type="component" value="Chromosome I"/>
</dbReference>
<dbReference type="STRING" id="1325564.NSJP_3819"/>
<name>A0A1W1IAF6_9BACT</name>
<accession>A0A1W1IAF6</accession>
<dbReference type="EMBL" id="LT828648">
    <property type="protein sequence ID" value="SLM49986.1"/>
    <property type="molecule type" value="Genomic_DNA"/>
</dbReference>
<sequence length="331" mass="37082">MANKFVVGDWVEVKSAGEILGTLDNRGTLDGMPFMPEMLACIGKRFRICKRATKTCDTIDKAGFRRVKETVLLDGVRCSGMDHGGCQAGCMIFWKEQWIKPALAPGQSAAIAIETQGRGNGNGSLPRDPDFVRLEARVRKAACADDTPGMGGEPVYMCLITEMKRASLSMAWWDLRHFVADIRSGNRRIMEVVRALLLGLFSWVQDKRGGACYPSMEGGPLKKTPNDDLRLQPGDLVKVRPPQEIVNTLDANCRTRGLRFDVGMFRYCEGEYRVAIRALRLIDQRTGKMIHMADQSPCILLDGATCHGDFMKLCPRSEYVFWREAWLERVP</sequence>
<gene>
    <name evidence="1" type="ORF">NSJP_3819</name>
</gene>
<dbReference type="KEGG" id="nja:NSJP_3819"/>
<evidence type="ECO:0000313" key="1">
    <source>
        <dbReference type="EMBL" id="SLM49986.1"/>
    </source>
</evidence>
<evidence type="ECO:0000313" key="2">
    <source>
        <dbReference type="Proteomes" id="UP000192042"/>
    </source>
</evidence>
<keyword evidence="2" id="KW-1185">Reference proteome</keyword>